<feature type="transmembrane region" description="Helical" evidence="4">
    <location>
        <begin position="121"/>
        <end position="138"/>
    </location>
</feature>
<evidence type="ECO:0000313" key="6">
    <source>
        <dbReference type="Proteomes" id="UP000663848"/>
    </source>
</evidence>
<dbReference type="PANTHER" id="PTHR15067:SF5">
    <property type="entry name" value="E3 UBIQUITIN-PROTEIN LIGASE AMFR"/>
    <property type="match status" value="1"/>
</dbReference>
<dbReference type="PANTHER" id="PTHR15067">
    <property type="entry name" value="E3 UBIQUITIN-PROTEIN LIGASE RNF8"/>
    <property type="match status" value="1"/>
</dbReference>
<accession>A0A821HLZ2</accession>
<feature type="transmembrane region" description="Helical" evidence="4">
    <location>
        <begin position="144"/>
        <end position="163"/>
    </location>
</feature>
<dbReference type="GO" id="GO:0070936">
    <property type="term" value="P:protein K48-linked ubiquitination"/>
    <property type="evidence" value="ECO:0007669"/>
    <property type="project" value="TreeGrafter"/>
</dbReference>
<dbReference type="GO" id="GO:0000151">
    <property type="term" value="C:ubiquitin ligase complex"/>
    <property type="evidence" value="ECO:0007669"/>
    <property type="project" value="TreeGrafter"/>
</dbReference>
<feature type="non-terminal residue" evidence="5">
    <location>
        <position position="1"/>
    </location>
</feature>
<dbReference type="GO" id="GO:0005783">
    <property type="term" value="C:endoplasmic reticulum"/>
    <property type="evidence" value="ECO:0007669"/>
    <property type="project" value="TreeGrafter"/>
</dbReference>
<dbReference type="GO" id="GO:0061630">
    <property type="term" value="F:ubiquitin protein ligase activity"/>
    <property type="evidence" value="ECO:0007669"/>
    <property type="project" value="TreeGrafter"/>
</dbReference>
<evidence type="ECO:0000256" key="4">
    <source>
        <dbReference type="SAM" id="Phobius"/>
    </source>
</evidence>
<name>A0A821HLZ2_9BILA</name>
<evidence type="ECO:0000256" key="1">
    <source>
        <dbReference type="ARBA" id="ARBA00022723"/>
    </source>
</evidence>
<dbReference type="EMBL" id="CAJOBR010002529">
    <property type="protein sequence ID" value="CAF4687943.1"/>
    <property type="molecule type" value="Genomic_DNA"/>
</dbReference>
<dbReference type="Proteomes" id="UP000663848">
    <property type="component" value="Unassembled WGS sequence"/>
</dbReference>
<dbReference type="GO" id="GO:0006511">
    <property type="term" value="P:ubiquitin-dependent protein catabolic process"/>
    <property type="evidence" value="ECO:0007669"/>
    <property type="project" value="TreeGrafter"/>
</dbReference>
<feature type="transmembrane region" description="Helical" evidence="4">
    <location>
        <begin position="67"/>
        <end position="100"/>
    </location>
</feature>
<proteinExistence type="predicted"/>
<protein>
    <submittedName>
        <fullName evidence="5">Uncharacterized protein</fullName>
    </submittedName>
</protein>
<reference evidence="5" key="1">
    <citation type="submission" date="2021-02" db="EMBL/GenBank/DDBJ databases">
        <authorList>
            <person name="Nowell W R."/>
        </authorList>
    </citation>
    <scope>NUCLEOTIDE SEQUENCE</scope>
</reference>
<keyword evidence="4" id="KW-1133">Transmembrane helix</keyword>
<keyword evidence="3" id="KW-0862">Zinc</keyword>
<keyword evidence="1" id="KW-0479">Metal-binding</keyword>
<dbReference type="GO" id="GO:0005829">
    <property type="term" value="C:cytosol"/>
    <property type="evidence" value="ECO:0007669"/>
    <property type="project" value="TreeGrafter"/>
</dbReference>
<gene>
    <name evidence="5" type="ORF">QYT958_LOCUS17024</name>
</gene>
<keyword evidence="4" id="KW-0812">Transmembrane</keyword>
<dbReference type="AlphaFoldDB" id="A0A821HLZ2"/>
<organism evidence="5 6">
    <name type="scientific">Rotaria socialis</name>
    <dbReference type="NCBI Taxonomy" id="392032"/>
    <lineage>
        <taxon>Eukaryota</taxon>
        <taxon>Metazoa</taxon>
        <taxon>Spiralia</taxon>
        <taxon>Gnathifera</taxon>
        <taxon>Rotifera</taxon>
        <taxon>Eurotatoria</taxon>
        <taxon>Bdelloidea</taxon>
        <taxon>Philodinida</taxon>
        <taxon>Philodinidae</taxon>
        <taxon>Rotaria</taxon>
    </lineage>
</organism>
<keyword evidence="4" id="KW-0472">Membrane</keyword>
<evidence type="ECO:0000256" key="3">
    <source>
        <dbReference type="ARBA" id="ARBA00022833"/>
    </source>
</evidence>
<dbReference type="GO" id="GO:0008270">
    <property type="term" value="F:zinc ion binding"/>
    <property type="evidence" value="ECO:0007669"/>
    <property type="project" value="UniProtKB-KW"/>
</dbReference>
<comment type="caution">
    <text evidence="5">The sequence shown here is derived from an EMBL/GenBank/DDBJ whole genome shotgun (WGS) entry which is preliminary data.</text>
</comment>
<evidence type="ECO:0000256" key="2">
    <source>
        <dbReference type="ARBA" id="ARBA00022771"/>
    </source>
</evidence>
<evidence type="ECO:0000313" key="5">
    <source>
        <dbReference type="EMBL" id="CAF4687943.1"/>
    </source>
</evidence>
<sequence>MPVRLRYLLHCLPLPSLQYYTLLSISLLFANILYYHHLIQVNVKNFTNETNINGTVFVTDAKPFSYAYIQALVSILISQTLSLLILVNAIYCSFGLFVKYVQELVFGEIRLVELQRIKEKFWNYAFYKFCFLFGVLGLENLNELVLWISWFSFLACALLLCQLSKDRFEL</sequence>
<keyword evidence="2" id="KW-0863">Zinc-finger</keyword>
<dbReference type="GO" id="GO:0030968">
    <property type="term" value="P:endoplasmic reticulum unfolded protein response"/>
    <property type="evidence" value="ECO:0007669"/>
    <property type="project" value="TreeGrafter"/>
</dbReference>